<dbReference type="InterPro" id="IPR003958">
    <property type="entry name" value="CBFA_NFYB_domain"/>
</dbReference>
<proteinExistence type="predicted"/>
<dbReference type="Gene3D" id="1.10.20.10">
    <property type="entry name" value="Histone, subunit A"/>
    <property type="match status" value="1"/>
</dbReference>
<dbReference type="AlphaFoldDB" id="A0A6J2YG39"/>
<dbReference type="RefSeq" id="XP_030761850.1">
    <property type="nucleotide sequence ID" value="XM_030905990.1"/>
</dbReference>
<comment type="subcellular location">
    <subcellularLocation>
        <location evidence="1">Nucleus</location>
    </subcellularLocation>
</comment>
<keyword evidence="4" id="KW-1185">Reference proteome</keyword>
<keyword evidence="2" id="KW-0539">Nucleus</keyword>
<organism evidence="4 5">
    <name type="scientific">Sitophilus oryzae</name>
    <name type="common">Rice weevil</name>
    <name type="synonym">Curculio oryzae</name>
    <dbReference type="NCBI Taxonomy" id="7048"/>
    <lineage>
        <taxon>Eukaryota</taxon>
        <taxon>Metazoa</taxon>
        <taxon>Ecdysozoa</taxon>
        <taxon>Arthropoda</taxon>
        <taxon>Hexapoda</taxon>
        <taxon>Insecta</taxon>
        <taxon>Pterygota</taxon>
        <taxon>Neoptera</taxon>
        <taxon>Endopterygota</taxon>
        <taxon>Coleoptera</taxon>
        <taxon>Polyphaga</taxon>
        <taxon>Cucujiformia</taxon>
        <taxon>Curculionidae</taxon>
        <taxon>Dryophthorinae</taxon>
        <taxon>Sitophilus</taxon>
    </lineage>
</organism>
<dbReference type="PANTHER" id="PTHR10252:SF5">
    <property type="entry name" value="DR1-ASSOCIATED COREPRESSOR"/>
    <property type="match status" value="1"/>
</dbReference>
<protein>
    <submittedName>
        <fullName evidence="5">Transcription regulator complex subunit bur6</fullName>
    </submittedName>
</protein>
<dbReference type="FunFam" id="1.10.20.10:FF:000074">
    <property type="entry name" value="dr1-associated corepressor"/>
    <property type="match status" value="1"/>
</dbReference>
<evidence type="ECO:0000313" key="4">
    <source>
        <dbReference type="Proteomes" id="UP000504635"/>
    </source>
</evidence>
<name>A0A6J2YG39_SITOR</name>
<gene>
    <name evidence="5" type="primary">LOC115886717</name>
</gene>
<dbReference type="OrthoDB" id="653904at2759"/>
<reference evidence="5" key="1">
    <citation type="submission" date="2025-08" db="UniProtKB">
        <authorList>
            <consortium name="RefSeq"/>
        </authorList>
    </citation>
    <scope>IDENTIFICATION</scope>
    <source>
        <tissue evidence="5">Gonads</tissue>
    </source>
</reference>
<dbReference type="GO" id="GO:0017054">
    <property type="term" value="C:negative cofactor 2 complex"/>
    <property type="evidence" value="ECO:0007669"/>
    <property type="project" value="TreeGrafter"/>
</dbReference>
<dbReference type="InterPro" id="IPR009072">
    <property type="entry name" value="Histone-fold"/>
</dbReference>
<dbReference type="Pfam" id="PF00808">
    <property type="entry name" value="CBFD_NFYB_HMF"/>
    <property type="match status" value="1"/>
</dbReference>
<dbReference type="KEGG" id="soy:115886717"/>
<dbReference type="SUPFAM" id="SSF47113">
    <property type="entry name" value="Histone-fold"/>
    <property type="match status" value="1"/>
</dbReference>
<dbReference type="InterPro" id="IPR050568">
    <property type="entry name" value="Transcr_DNA_Rep_Reg"/>
</dbReference>
<dbReference type="GO" id="GO:0001046">
    <property type="term" value="F:core promoter sequence-specific DNA binding"/>
    <property type="evidence" value="ECO:0007669"/>
    <property type="project" value="TreeGrafter"/>
</dbReference>
<dbReference type="GeneID" id="115886717"/>
<dbReference type="GO" id="GO:0046982">
    <property type="term" value="F:protein heterodimerization activity"/>
    <property type="evidence" value="ECO:0007669"/>
    <property type="project" value="InterPro"/>
</dbReference>
<evidence type="ECO:0000256" key="1">
    <source>
        <dbReference type="ARBA" id="ARBA00004123"/>
    </source>
</evidence>
<evidence type="ECO:0000256" key="2">
    <source>
        <dbReference type="ARBA" id="ARBA00023242"/>
    </source>
</evidence>
<feature type="domain" description="Transcription factor CBF/NF-Y/archaeal histone" evidence="3">
    <location>
        <begin position="10"/>
        <end position="74"/>
    </location>
</feature>
<evidence type="ECO:0000259" key="3">
    <source>
        <dbReference type="Pfam" id="PF00808"/>
    </source>
</evidence>
<dbReference type="CDD" id="cd22906">
    <property type="entry name" value="HFD_DRAP1"/>
    <property type="match status" value="1"/>
</dbReference>
<dbReference type="Proteomes" id="UP000504635">
    <property type="component" value="Unplaced"/>
</dbReference>
<evidence type="ECO:0000313" key="5">
    <source>
        <dbReference type="RefSeq" id="XP_030761850.1"/>
    </source>
</evidence>
<dbReference type="GO" id="GO:0016251">
    <property type="term" value="F:RNA polymerase II general transcription initiation factor activity"/>
    <property type="evidence" value="ECO:0007669"/>
    <property type="project" value="TreeGrafter"/>
</dbReference>
<dbReference type="PANTHER" id="PTHR10252">
    <property type="entry name" value="HISTONE-LIKE TRANSCRIPTION FACTOR CCAAT-RELATED"/>
    <property type="match status" value="1"/>
</dbReference>
<dbReference type="InParanoid" id="A0A6J2YG39"/>
<dbReference type="CTD" id="37471"/>
<sequence length="229" mass="25199">MPSKKKKYNARFPAGRIKKIMQTDEEVGKVAQAVPVIISKALEMFIESLLKKSMDITQSRNAKTLTPSHMKQCILSESRFDFLKDLVKSVPDASIQEDNENNALAESNINFGVIPEESRHLELELVPDSVATTSAASYTEQSTPSTHNRPPVIAYGSKAKEDIVKYNFAVNSSISANVEQPQLHVNVASHSIEHNESSSLISSISQSLSSLNNTDDGLCIDEDYDNSDV</sequence>
<accession>A0A6J2YG39</accession>